<evidence type="ECO:0000256" key="1">
    <source>
        <dbReference type="ARBA" id="ARBA00004496"/>
    </source>
</evidence>
<accession>A0A7C3E5K3</accession>
<name>A0A7C3E5K3_9SPIR</name>
<keyword evidence="3" id="KW-0963">Cytoplasm</keyword>
<evidence type="ECO:0000256" key="2">
    <source>
        <dbReference type="ARBA" id="ARBA00010736"/>
    </source>
</evidence>
<dbReference type="Pfam" id="PF00381">
    <property type="entry name" value="PTS-HPr"/>
    <property type="match status" value="1"/>
</dbReference>
<dbReference type="NCBIfam" id="TIGR01003">
    <property type="entry name" value="PTS_HPr_family"/>
    <property type="match status" value="1"/>
</dbReference>
<dbReference type="CDD" id="cd00367">
    <property type="entry name" value="PTS-HPr_like"/>
    <property type="match status" value="1"/>
</dbReference>
<comment type="similarity">
    <text evidence="2">Belongs to the HPr family.</text>
</comment>
<protein>
    <submittedName>
        <fullName evidence="6">HPr family phosphocarrier protein</fullName>
    </submittedName>
</protein>
<dbReference type="PANTHER" id="PTHR33705">
    <property type="entry name" value="PHOSPHOCARRIER PROTEIN HPR"/>
    <property type="match status" value="1"/>
</dbReference>
<dbReference type="InterPro" id="IPR000032">
    <property type="entry name" value="HPr-like"/>
</dbReference>
<dbReference type="EMBL" id="DSVL01000279">
    <property type="protein sequence ID" value="HFH29657.1"/>
    <property type="molecule type" value="Genomic_DNA"/>
</dbReference>
<sequence length="88" mass="9751">MVEQMVTIKNRAGIHARPAALLVQTASKFKSKIYIEKDSDRINGKSIMGIITLGAGYDTNLKLIADGEDEQEAIQALVHLFDSKFEED</sequence>
<dbReference type="InterPro" id="IPR035895">
    <property type="entry name" value="HPr-like_sf"/>
</dbReference>
<evidence type="ECO:0000313" key="6">
    <source>
        <dbReference type="EMBL" id="HFH29657.1"/>
    </source>
</evidence>
<gene>
    <name evidence="6" type="ORF">ENS59_09130</name>
</gene>
<evidence type="ECO:0000256" key="4">
    <source>
        <dbReference type="ARBA" id="ARBA00022683"/>
    </source>
</evidence>
<dbReference type="AlphaFoldDB" id="A0A7C3E5K3"/>
<dbReference type="InterPro" id="IPR050399">
    <property type="entry name" value="HPr"/>
</dbReference>
<dbReference type="Gene3D" id="3.30.1340.10">
    <property type="entry name" value="HPr-like"/>
    <property type="match status" value="1"/>
</dbReference>
<evidence type="ECO:0000256" key="3">
    <source>
        <dbReference type="ARBA" id="ARBA00022490"/>
    </source>
</evidence>
<organism evidence="6">
    <name type="scientific">Gracilinema caldarium</name>
    <dbReference type="NCBI Taxonomy" id="215591"/>
    <lineage>
        <taxon>Bacteria</taxon>
        <taxon>Pseudomonadati</taxon>
        <taxon>Spirochaetota</taxon>
        <taxon>Spirochaetia</taxon>
        <taxon>Spirochaetales</taxon>
        <taxon>Breznakiellaceae</taxon>
        <taxon>Gracilinema</taxon>
    </lineage>
</organism>
<dbReference type="PRINTS" id="PR00107">
    <property type="entry name" value="PHOSPHOCPHPR"/>
</dbReference>
<comment type="subcellular location">
    <subcellularLocation>
        <location evidence="1">Cytoplasm</location>
    </subcellularLocation>
</comment>
<feature type="domain" description="HPr" evidence="5">
    <location>
        <begin position="1"/>
        <end position="88"/>
    </location>
</feature>
<dbReference type="GO" id="GO:0009401">
    <property type="term" value="P:phosphoenolpyruvate-dependent sugar phosphotransferase system"/>
    <property type="evidence" value="ECO:0007669"/>
    <property type="project" value="UniProtKB-KW"/>
</dbReference>
<evidence type="ECO:0000259" key="5">
    <source>
        <dbReference type="PROSITE" id="PS51350"/>
    </source>
</evidence>
<keyword evidence="4" id="KW-0598">Phosphotransferase system</keyword>
<proteinExistence type="inferred from homology"/>
<dbReference type="SUPFAM" id="SSF55594">
    <property type="entry name" value="HPr-like"/>
    <property type="match status" value="1"/>
</dbReference>
<dbReference type="InterPro" id="IPR001020">
    <property type="entry name" value="PTS_HPr_His_P_site"/>
</dbReference>
<reference evidence="6" key="1">
    <citation type="journal article" date="2020" name="mSystems">
        <title>Genome- and Community-Level Interaction Insights into Carbon Utilization and Element Cycling Functions of Hydrothermarchaeota in Hydrothermal Sediment.</title>
        <authorList>
            <person name="Zhou Z."/>
            <person name="Liu Y."/>
            <person name="Xu W."/>
            <person name="Pan J."/>
            <person name="Luo Z.H."/>
            <person name="Li M."/>
        </authorList>
    </citation>
    <scope>NUCLEOTIDE SEQUENCE [LARGE SCALE GENOMIC DNA]</scope>
    <source>
        <strain evidence="6">SpSt-503</strain>
    </source>
</reference>
<dbReference type="GO" id="GO:0005737">
    <property type="term" value="C:cytoplasm"/>
    <property type="evidence" value="ECO:0007669"/>
    <property type="project" value="UniProtKB-SubCell"/>
</dbReference>
<dbReference type="PROSITE" id="PS51350">
    <property type="entry name" value="PTS_HPR_DOM"/>
    <property type="match status" value="1"/>
</dbReference>
<dbReference type="PROSITE" id="PS00369">
    <property type="entry name" value="PTS_HPR_HIS"/>
    <property type="match status" value="1"/>
</dbReference>
<comment type="caution">
    <text evidence="6">The sequence shown here is derived from an EMBL/GenBank/DDBJ whole genome shotgun (WGS) entry which is preliminary data.</text>
</comment>
<dbReference type="PANTHER" id="PTHR33705:SF2">
    <property type="entry name" value="PHOSPHOCARRIER PROTEIN NPR"/>
    <property type="match status" value="1"/>
</dbReference>